<dbReference type="InterPro" id="IPR058240">
    <property type="entry name" value="rSAM_sf"/>
</dbReference>
<organism evidence="8 9">
    <name type="scientific">Candidatus [Bacteroides] periocalifornicus</name>
    <dbReference type="NCBI Taxonomy" id="1702214"/>
    <lineage>
        <taxon>Bacteria</taxon>
        <taxon>Pseudomonadati</taxon>
        <taxon>Bacteroidota</taxon>
    </lineage>
</organism>
<protein>
    <submittedName>
        <fullName evidence="8">Fe-S oxidoreductase</fullName>
    </submittedName>
</protein>
<keyword evidence="9" id="KW-1185">Reference proteome</keyword>
<sequence>MPTFLFHDTVFGPVHSRRLGVSLGVNLLPTDSKFCNFNCIYCECGWTGHGDMPKLPPKKLVHSLLLERLQGMANEGKRLDAITFAGNGEPTIHPDFAEIIDFTLEARDRLAPGAKVVVLSNATMLHHPRVAHALRRVDQAALKLDSAIDATLQLIDGPQMPLTARQVIDRLLAFGHSYTLQTLFLRGEYAGKRVDNTTPAEVEAWLAAVQELRPKDVMVYTIDRDTPAAGLQKAPIEVLEAIAAQVERLGIPAQVSG</sequence>
<reference evidence="8" key="1">
    <citation type="submission" date="2015-08" db="EMBL/GenBank/DDBJ databases">
        <title>Candidatus Bacteriodes Periocalifornicus.</title>
        <authorList>
            <person name="McLean J.S."/>
            <person name="Kelley S."/>
        </authorList>
    </citation>
    <scope>NUCLEOTIDE SEQUENCE [LARGE SCALE GENOMIC DNA]</scope>
    <source>
        <strain evidence="8">12B</strain>
    </source>
</reference>
<dbReference type="InterPro" id="IPR013785">
    <property type="entry name" value="Aldolase_TIM"/>
</dbReference>
<dbReference type="GO" id="GO:0046872">
    <property type="term" value="F:metal ion binding"/>
    <property type="evidence" value="ECO:0007669"/>
    <property type="project" value="UniProtKB-KW"/>
</dbReference>
<keyword evidence="3" id="KW-0949">S-adenosyl-L-methionine</keyword>
<dbReference type="Pfam" id="PF04055">
    <property type="entry name" value="Radical_SAM"/>
    <property type="match status" value="1"/>
</dbReference>
<dbReference type="Gene3D" id="3.20.20.70">
    <property type="entry name" value="Aldolase class I"/>
    <property type="match status" value="1"/>
</dbReference>
<dbReference type="PATRIC" id="fig|1702214.3.peg.645"/>
<comment type="caution">
    <text evidence="8">The sequence shown here is derived from an EMBL/GenBank/DDBJ whole genome shotgun (WGS) entry which is preliminary data.</text>
</comment>
<dbReference type="Proteomes" id="UP000054172">
    <property type="component" value="Unassembled WGS sequence"/>
</dbReference>
<dbReference type="AlphaFoldDB" id="A0A0Q4B3P4"/>
<keyword evidence="5" id="KW-0408">Iron</keyword>
<dbReference type="InterPro" id="IPR040084">
    <property type="entry name" value="GTPase_Obg"/>
</dbReference>
<dbReference type="SFLD" id="SFLDG01083">
    <property type="entry name" value="Uncharacterised_Radical_SAM_Su"/>
    <property type="match status" value="1"/>
</dbReference>
<accession>A0A0Q4B3P4</accession>
<feature type="domain" description="Radical SAM core" evidence="7">
    <location>
        <begin position="32"/>
        <end position="188"/>
    </location>
</feature>
<dbReference type="PANTHER" id="PTHR43787:SF11">
    <property type="entry name" value="UPF0026 PROTEIN SLR1464"/>
    <property type="match status" value="1"/>
</dbReference>
<keyword evidence="2" id="KW-0004">4Fe-4S</keyword>
<keyword evidence="4" id="KW-0479">Metal-binding</keyword>
<dbReference type="GO" id="GO:0003824">
    <property type="term" value="F:catalytic activity"/>
    <property type="evidence" value="ECO:0007669"/>
    <property type="project" value="InterPro"/>
</dbReference>
<evidence type="ECO:0000256" key="4">
    <source>
        <dbReference type="ARBA" id="ARBA00022723"/>
    </source>
</evidence>
<comment type="cofactor">
    <cofactor evidence="1">
        <name>[4Fe-4S] cluster</name>
        <dbReference type="ChEBI" id="CHEBI:49883"/>
    </cofactor>
</comment>
<dbReference type="STRING" id="1702214.AL399_06690"/>
<dbReference type="PANTHER" id="PTHR43787">
    <property type="entry name" value="FEMO COFACTOR BIOSYNTHESIS PROTEIN NIFB-RELATED"/>
    <property type="match status" value="1"/>
</dbReference>
<dbReference type="InterPro" id="IPR007197">
    <property type="entry name" value="rSAM"/>
</dbReference>
<evidence type="ECO:0000256" key="3">
    <source>
        <dbReference type="ARBA" id="ARBA00022691"/>
    </source>
</evidence>
<evidence type="ECO:0000256" key="6">
    <source>
        <dbReference type="ARBA" id="ARBA00023014"/>
    </source>
</evidence>
<dbReference type="EMBL" id="LIIK01000032">
    <property type="protein sequence ID" value="KQM08549.1"/>
    <property type="molecule type" value="Genomic_DNA"/>
</dbReference>
<proteinExistence type="predicted"/>
<evidence type="ECO:0000256" key="5">
    <source>
        <dbReference type="ARBA" id="ARBA00023004"/>
    </source>
</evidence>
<dbReference type="GO" id="GO:0051539">
    <property type="term" value="F:4 iron, 4 sulfur cluster binding"/>
    <property type="evidence" value="ECO:0007669"/>
    <property type="project" value="UniProtKB-KW"/>
</dbReference>
<evidence type="ECO:0000313" key="9">
    <source>
        <dbReference type="Proteomes" id="UP000054172"/>
    </source>
</evidence>
<evidence type="ECO:0000313" key="8">
    <source>
        <dbReference type="EMBL" id="KQM08549.1"/>
    </source>
</evidence>
<name>A0A0Q4B3P4_9BACT</name>
<gene>
    <name evidence="8" type="ORF">AL399_06690</name>
</gene>
<dbReference type="SUPFAM" id="SSF102114">
    <property type="entry name" value="Radical SAM enzymes"/>
    <property type="match status" value="1"/>
</dbReference>
<dbReference type="SFLD" id="SFLDS00029">
    <property type="entry name" value="Radical_SAM"/>
    <property type="match status" value="1"/>
</dbReference>
<evidence type="ECO:0000256" key="2">
    <source>
        <dbReference type="ARBA" id="ARBA00022485"/>
    </source>
</evidence>
<evidence type="ECO:0000259" key="7">
    <source>
        <dbReference type="Pfam" id="PF04055"/>
    </source>
</evidence>
<keyword evidence="6" id="KW-0411">Iron-sulfur</keyword>
<dbReference type="CDD" id="cd01335">
    <property type="entry name" value="Radical_SAM"/>
    <property type="match status" value="1"/>
</dbReference>
<evidence type="ECO:0000256" key="1">
    <source>
        <dbReference type="ARBA" id="ARBA00001966"/>
    </source>
</evidence>